<keyword evidence="1" id="KW-0732">Signal</keyword>
<feature type="chain" id="PRO_5028907075" evidence="1">
    <location>
        <begin position="18"/>
        <end position="79"/>
    </location>
</feature>
<dbReference type="Proteomes" id="UP000481861">
    <property type="component" value="Unassembled WGS sequence"/>
</dbReference>
<organism evidence="2 3">
    <name type="scientific">Massariosphaeria phaeospora</name>
    <dbReference type="NCBI Taxonomy" id="100035"/>
    <lineage>
        <taxon>Eukaryota</taxon>
        <taxon>Fungi</taxon>
        <taxon>Dikarya</taxon>
        <taxon>Ascomycota</taxon>
        <taxon>Pezizomycotina</taxon>
        <taxon>Dothideomycetes</taxon>
        <taxon>Pleosporomycetidae</taxon>
        <taxon>Pleosporales</taxon>
        <taxon>Pleosporales incertae sedis</taxon>
        <taxon>Massariosphaeria</taxon>
    </lineage>
</organism>
<evidence type="ECO:0000256" key="1">
    <source>
        <dbReference type="SAM" id="SignalP"/>
    </source>
</evidence>
<proteinExistence type="predicted"/>
<dbReference type="EMBL" id="JAADJZ010000020">
    <property type="protein sequence ID" value="KAF2868095.1"/>
    <property type="molecule type" value="Genomic_DNA"/>
</dbReference>
<comment type="caution">
    <text evidence="2">The sequence shown here is derived from an EMBL/GenBank/DDBJ whole genome shotgun (WGS) entry which is preliminary data.</text>
</comment>
<gene>
    <name evidence="2" type="ORF">BDV95DRAFT_157659</name>
</gene>
<evidence type="ECO:0000313" key="2">
    <source>
        <dbReference type="EMBL" id="KAF2868095.1"/>
    </source>
</evidence>
<protein>
    <submittedName>
        <fullName evidence="2">Uncharacterized protein</fullName>
    </submittedName>
</protein>
<feature type="signal peptide" evidence="1">
    <location>
        <begin position="1"/>
        <end position="17"/>
    </location>
</feature>
<accession>A0A7C8M5K6</accession>
<name>A0A7C8M5K6_9PLEO</name>
<evidence type="ECO:0000313" key="3">
    <source>
        <dbReference type="Proteomes" id="UP000481861"/>
    </source>
</evidence>
<reference evidence="2 3" key="1">
    <citation type="submission" date="2020-01" db="EMBL/GenBank/DDBJ databases">
        <authorList>
            <consortium name="DOE Joint Genome Institute"/>
            <person name="Haridas S."/>
            <person name="Albert R."/>
            <person name="Binder M."/>
            <person name="Bloem J."/>
            <person name="Labutti K."/>
            <person name="Salamov A."/>
            <person name="Andreopoulos B."/>
            <person name="Baker S.E."/>
            <person name="Barry K."/>
            <person name="Bills G."/>
            <person name="Bluhm B.H."/>
            <person name="Cannon C."/>
            <person name="Castanera R."/>
            <person name="Culley D.E."/>
            <person name="Daum C."/>
            <person name="Ezra D."/>
            <person name="Gonzalez J.B."/>
            <person name="Henrissat B."/>
            <person name="Kuo A."/>
            <person name="Liang C."/>
            <person name="Lipzen A."/>
            <person name="Lutzoni F."/>
            <person name="Magnuson J."/>
            <person name="Mondo S."/>
            <person name="Nolan M."/>
            <person name="Ohm R."/>
            <person name="Pangilinan J."/>
            <person name="Park H.-J.H."/>
            <person name="Ramirez L."/>
            <person name="Alfaro M."/>
            <person name="Sun H."/>
            <person name="Tritt A."/>
            <person name="Yoshinaga Y."/>
            <person name="Zwiers L.-H.L."/>
            <person name="Turgeon B.G."/>
            <person name="Goodwin S.B."/>
            <person name="Spatafora J.W."/>
            <person name="Crous P.W."/>
            <person name="Grigoriev I.V."/>
        </authorList>
    </citation>
    <scope>NUCLEOTIDE SEQUENCE [LARGE SCALE GENOMIC DNA]</scope>
    <source>
        <strain evidence="2 3">CBS 611.86</strain>
    </source>
</reference>
<sequence>MVLGFLLLLRAWLWAVGRKFRRFYSCGECIVTTGGYVDAAFADVKARGTRDQLNSCLLALVSCVGIMYSVSGCAVKVHE</sequence>
<keyword evidence="3" id="KW-1185">Reference proteome</keyword>
<dbReference type="AlphaFoldDB" id="A0A7C8M5K6"/>